<reference evidence="2 3" key="1">
    <citation type="submission" date="2015-09" db="EMBL/GenBank/DDBJ databases">
        <title>Complete genome sequence of Defluviimonas alba cai42t isolated from an oilfield in Xinjiang.</title>
        <authorList>
            <person name="Geng S."/>
            <person name="Pan X."/>
            <person name="Wu X."/>
        </authorList>
    </citation>
    <scope>NUCLEOTIDE SEQUENCE [LARGE SCALE GENOMIC DNA]</scope>
    <source>
        <strain evidence="3">cai42</strain>
    </source>
</reference>
<feature type="transmembrane region" description="Helical" evidence="1">
    <location>
        <begin position="117"/>
        <end position="138"/>
    </location>
</feature>
<evidence type="ECO:0000313" key="3">
    <source>
        <dbReference type="Proteomes" id="UP000076128"/>
    </source>
</evidence>
<evidence type="ECO:0000313" key="2">
    <source>
        <dbReference type="EMBL" id="AMY69271.1"/>
    </source>
</evidence>
<keyword evidence="1" id="KW-1133">Transmembrane helix</keyword>
<dbReference type="NCBIfam" id="NF033773">
    <property type="entry name" value="tellur_TrgA"/>
    <property type="match status" value="1"/>
</dbReference>
<accession>A0A159Z2R0</accession>
<name>A0A159Z2R0_9RHOB</name>
<dbReference type="OrthoDB" id="7869508at2"/>
<dbReference type="Proteomes" id="UP000076128">
    <property type="component" value="Chromosome"/>
</dbReference>
<gene>
    <name evidence="2" type="ORF">AKL17_2022</name>
</gene>
<dbReference type="KEGG" id="daa:AKL17_2022"/>
<dbReference type="STRING" id="1335048.AKL17_2022"/>
<dbReference type="EMBL" id="CP012661">
    <property type="protein sequence ID" value="AMY69271.1"/>
    <property type="molecule type" value="Genomic_DNA"/>
</dbReference>
<evidence type="ECO:0000256" key="1">
    <source>
        <dbReference type="SAM" id="Phobius"/>
    </source>
</evidence>
<organism evidence="2 3">
    <name type="scientific">Frigidibacter mobilis</name>
    <dbReference type="NCBI Taxonomy" id="1335048"/>
    <lineage>
        <taxon>Bacteria</taxon>
        <taxon>Pseudomonadati</taxon>
        <taxon>Pseudomonadota</taxon>
        <taxon>Alphaproteobacteria</taxon>
        <taxon>Rhodobacterales</taxon>
        <taxon>Paracoccaceae</taxon>
        <taxon>Frigidibacter</taxon>
    </lineage>
</organism>
<dbReference type="RefSeq" id="WP_066812887.1">
    <property type="nucleotide sequence ID" value="NZ_CP012661.1"/>
</dbReference>
<dbReference type="AlphaFoldDB" id="A0A159Z2R0"/>
<feature type="transmembrane region" description="Helical" evidence="1">
    <location>
        <begin position="35"/>
        <end position="53"/>
    </location>
</feature>
<proteinExistence type="predicted"/>
<sequence length="146" mass="15000">MPTAAKLIAAIVLAAVGFFAAGTVAGHLPANTGPGYLWAIASGVGLLSGWRVLGPDARGTPLAAVSAGLRATVIMVLIVLMIVSFAQMIQRSLQRHYDGPVHALQSMFGLMLDNGALLLHPDVAGVLLVGGMLAGGLAHRAARSWR</sequence>
<protein>
    <submittedName>
        <fullName evidence="2">Tellurite resistance protein</fullName>
    </submittedName>
</protein>
<keyword evidence="3" id="KW-1185">Reference proteome</keyword>
<feature type="transmembrane region" description="Helical" evidence="1">
    <location>
        <begin position="65"/>
        <end position="89"/>
    </location>
</feature>
<keyword evidence="1" id="KW-0812">Transmembrane</keyword>
<dbReference type="InterPro" id="IPR047784">
    <property type="entry name" value="TrgA"/>
</dbReference>
<keyword evidence="1" id="KW-0472">Membrane</keyword>